<evidence type="ECO:0000256" key="3">
    <source>
        <dbReference type="SAM" id="SignalP"/>
    </source>
</evidence>
<dbReference type="GO" id="GO:0005886">
    <property type="term" value="C:plasma membrane"/>
    <property type="evidence" value="ECO:0007669"/>
    <property type="project" value="TreeGrafter"/>
</dbReference>
<accession>A0AA35WDM4</accession>
<keyword evidence="1 3" id="KW-0732">Signal</keyword>
<keyword evidence="6" id="KW-1185">Reference proteome</keyword>
<name>A0AA35WDM4_GEOBA</name>
<feature type="domain" description="Ig-like" evidence="4">
    <location>
        <begin position="57"/>
        <end position="129"/>
    </location>
</feature>
<evidence type="ECO:0000313" key="5">
    <source>
        <dbReference type="EMBL" id="CAI8013391.1"/>
    </source>
</evidence>
<organism evidence="5 6">
    <name type="scientific">Geodia barretti</name>
    <name type="common">Barrett's horny sponge</name>
    <dbReference type="NCBI Taxonomy" id="519541"/>
    <lineage>
        <taxon>Eukaryota</taxon>
        <taxon>Metazoa</taxon>
        <taxon>Porifera</taxon>
        <taxon>Demospongiae</taxon>
        <taxon>Heteroscleromorpha</taxon>
        <taxon>Tetractinellida</taxon>
        <taxon>Astrophorina</taxon>
        <taxon>Geodiidae</taxon>
        <taxon>Geodia</taxon>
    </lineage>
</organism>
<protein>
    <submittedName>
        <fullName evidence="5">Hemicentin-1</fullName>
    </submittedName>
</protein>
<reference evidence="5" key="1">
    <citation type="submission" date="2023-03" db="EMBL/GenBank/DDBJ databases">
        <authorList>
            <person name="Steffen K."/>
            <person name="Cardenas P."/>
        </authorList>
    </citation>
    <scope>NUCLEOTIDE SEQUENCE</scope>
</reference>
<dbReference type="InterPro" id="IPR036179">
    <property type="entry name" value="Ig-like_dom_sf"/>
</dbReference>
<dbReference type="GO" id="GO:0007156">
    <property type="term" value="P:homophilic cell adhesion via plasma membrane adhesion molecules"/>
    <property type="evidence" value="ECO:0007669"/>
    <property type="project" value="TreeGrafter"/>
</dbReference>
<dbReference type="InterPro" id="IPR013783">
    <property type="entry name" value="Ig-like_fold"/>
</dbReference>
<comment type="caution">
    <text evidence="5">The sequence shown here is derived from an EMBL/GenBank/DDBJ whole genome shotgun (WGS) entry which is preliminary data.</text>
</comment>
<dbReference type="InterPro" id="IPR003599">
    <property type="entry name" value="Ig_sub"/>
</dbReference>
<sequence length="392" mass="41801">MKVASQVRRRSILLKMQKLFRLLAVLAGLGCAAAQTISVELSFSSDAIVVGGFTHGTCSFSTTAAGQTVSAVSWTHNGAELRSGNGITIMTPDFGGLAEGESRLDIDSAAESDAGDYTCIVEFSNPSQSRPADVVQVTVASELVVEAEPEQTAVEGEPAVLLCNVSSNPPPRIRWEDIEDGSERIQEPGDEDFGVYKVSDAVTTSDAGTYRCTGQYSFGVERQEIELVVLTVPVITTEEEEVTVVYTNPLHLSCNATGIKEPTYKWLFEGVEVVGDGGRVEVDREEGSLKIGDPTYDDTGDYTCVAETGAGTDNITHTVAVEGLPEIQLPPGDDVEVAVADNSTVEIKCPFRSLPAPSVTWFKVQSDGKNEEINSLAGGFTYDTGPWLALTV</sequence>
<dbReference type="InterPro" id="IPR050958">
    <property type="entry name" value="Cell_Adh-Cytoskel_Orgn"/>
</dbReference>
<proteinExistence type="predicted"/>
<feature type="chain" id="PRO_5041293297" evidence="3">
    <location>
        <begin position="35"/>
        <end position="392"/>
    </location>
</feature>
<dbReference type="SUPFAM" id="SSF48726">
    <property type="entry name" value="Immunoglobulin"/>
    <property type="match status" value="4"/>
</dbReference>
<dbReference type="PANTHER" id="PTHR45080">
    <property type="entry name" value="CONTACTIN 5"/>
    <property type="match status" value="1"/>
</dbReference>
<keyword evidence="2" id="KW-1015">Disulfide bond</keyword>
<evidence type="ECO:0000256" key="2">
    <source>
        <dbReference type="ARBA" id="ARBA00023157"/>
    </source>
</evidence>
<dbReference type="Gene3D" id="2.60.40.10">
    <property type="entry name" value="Immunoglobulins"/>
    <property type="match status" value="3"/>
</dbReference>
<evidence type="ECO:0000313" key="6">
    <source>
        <dbReference type="Proteomes" id="UP001174909"/>
    </source>
</evidence>
<evidence type="ECO:0000259" key="4">
    <source>
        <dbReference type="PROSITE" id="PS50835"/>
    </source>
</evidence>
<dbReference type="CDD" id="cd00096">
    <property type="entry name" value="Ig"/>
    <property type="match status" value="2"/>
</dbReference>
<feature type="domain" description="Ig-like" evidence="4">
    <location>
        <begin position="131"/>
        <end position="228"/>
    </location>
</feature>
<dbReference type="InterPro" id="IPR013098">
    <property type="entry name" value="Ig_I-set"/>
</dbReference>
<dbReference type="PROSITE" id="PS50835">
    <property type="entry name" value="IG_LIKE"/>
    <property type="match status" value="4"/>
</dbReference>
<dbReference type="Pfam" id="PF13927">
    <property type="entry name" value="Ig_3"/>
    <property type="match status" value="2"/>
</dbReference>
<feature type="signal peptide" evidence="3">
    <location>
        <begin position="1"/>
        <end position="34"/>
    </location>
</feature>
<dbReference type="InterPro" id="IPR003598">
    <property type="entry name" value="Ig_sub2"/>
</dbReference>
<dbReference type="Pfam" id="PF07679">
    <property type="entry name" value="I-set"/>
    <property type="match status" value="1"/>
</dbReference>
<dbReference type="SMART" id="SM00408">
    <property type="entry name" value="IGc2"/>
    <property type="match status" value="3"/>
</dbReference>
<dbReference type="SMART" id="SM00409">
    <property type="entry name" value="IG"/>
    <property type="match status" value="3"/>
</dbReference>
<dbReference type="GO" id="GO:0050808">
    <property type="term" value="P:synapse organization"/>
    <property type="evidence" value="ECO:0007669"/>
    <property type="project" value="TreeGrafter"/>
</dbReference>
<dbReference type="EMBL" id="CASHTH010001258">
    <property type="protein sequence ID" value="CAI8013391.1"/>
    <property type="molecule type" value="Genomic_DNA"/>
</dbReference>
<gene>
    <name evidence="5" type="ORF">GBAR_LOCUS8499</name>
</gene>
<feature type="domain" description="Ig-like" evidence="4">
    <location>
        <begin position="233"/>
        <end position="320"/>
    </location>
</feature>
<feature type="domain" description="Ig-like" evidence="4">
    <location>
        <begin position="325"/>
        <end position="363"/>
    </location>
</feature>
<dbReference type="PANTHER" id="PTHR45080:SF8">
    <property type="entry name" value="IG-LIKE DOMAIN-CONTAINING PROTEIN"/>
    <property type="match status" value="1"/>
</dbReference>
<dbReference type="Proteomes" id="UP001174909">
    <property type="component" value="Unassembled WGS sequence"/>
</dbReference>
<evidence type="ECO:0000256" key="1">
    <source>
        <dbReference type="ARBA" id="ARBA00022729"/>
    </source>
</evidence>
<dbReference type="AlphaFoldDB" id="A0AA35WDM4"/>
<dbReference type="InterPro" id="IPR007110">
    <property type="entry name" value="Ig-like_dom"/>
</dbReference>